<feature type="binding site" evidence="7">
    <location>
        <position position="42"/>
    </location>
    <ligand>
        <name>3-phosphoshikimate</name>
        <dbReference type="ChEBI" id="CHEBI:145989"/>
    </ligand>
</feature>
<evidence type="ECO:0000259" key="8">
    <source>
        <dbReference type="Pfam" id="PF00275"/>
    </source>
</evidence>
<feature type="binding site" evidence="7">
    <location>
        <position position="190"/>
    </location>
    <ligand>
        <name>3-phosphoshikimate</name>
        <dbReference type="ChEBI" id="CHEBI:145989"/>
    </ligand>
</feature>
<dbReference type="GO" id="GO:0009073">
    <property type="term" value="P:aromatic amino acid family biosynthetic process"/>
    <property type="evidence" value="ECO:0007669"/>
    <property type="project" value="UniProtKB-KW"/>
</dbReference>
<feature type="binding site" evidence="7">
    <location>
        <position position="430"/>
    </location>
    <ligand>
        <name>phosphoenolpyruvate</name>
        <dbReference type="ChEBI" id="CHEBI:58702"/>
    </ligand>
</feature>
<evidence type="ECO:0000256" key="6">
    <source>
        <dbReference type="ARBA" id="ARBA00044633"/>
    </source>
</evidence>
<dbReference type="GO" id="GO:0003866">
    <property type="term" value="F:3-phosphoshikimate 1-carboxyvinyltransferase activity"/>
    <property type="evidence" value="ECO:0007669"/>
    <property type="project" value="UniProtKB-UniRule"/>
</dbReference>
<feature type="binding site" evidence="7">
    <location>
        <position position="333"/>
    </location>
    <ligand>
        <name>3-phosphoshikimate</name>
        <dbReference type="ChEBI" id="CHEBI:145989"/>
    </ligand>
</feature>
<dbReference type="Pfam" id="PF00275">
    <property type="entry name" value="EPSP_synthase"/>
    <property type="match status" value="1"/>
</dbReference>
<dbReference type="HAMAP" id="MF_00210">
    <property type="entry name" value="EPSP_synth"/>
    <property type="match status" value="1"/>
</dbReference>
<evidence type="ECO:0000256" key="3">
    <source>
        <dbReference type="ARBA" id="ARBA00022605"/>
    </source>
</evidence>
<evidence type="ECO:0000256" key="2">
    <source>
        <dbReference type="ARBA" id="ARBA00009948"/>
    </source>
</evidence>
<dbReference type="EC" id="2.5.1.19" evidence="7"/>
<feature type="binding site" evidence="7">
    <location>
        <position position="42"/>
    </location>
    <ligand>
        <name>phosphoenolpyruvate</name>
        <dbReference type="ChEBI" id="CHEBI:58702"/>
    </ligand>
</feature>
<feature type="binding site" evidence="7">
    <location>
        <position position="113"/>
    </location>
    <ligand>
        <name>phosphoenolpyruvate</name>
        <dbReference type="ChEBI" id="CHEBI:58702"/>
    </ligand>
</feature>
<feature type="binding site" evidence="7">
    <location>
        <position position="189"/>
    </location>
    <ligand>
        <name>3-phosphoshikimate</name>
        <dbReference type="ChEBI" id="CHEBI:145989"/>
    </ligand>
</feature>
<comment type="subcellular location">
    <subcellularLocation>
        <location evidence="7">Cytoplasm</location>
    </subcellularLocation>
</comment>
<feature type="binding site" evidence="7">
    <location>
        <position position="142"/>
    </location>
    <ligand>
        <name>phosphoenolpyruvate</name>
        <dbReference type="ChEBI" id="CHEBI:58702"/>
    </ligand>
</feature>
<comment type="caution">
    <text evidence="7">Lacks conserved residue(s) required for the propagation of feature annotation.</text>
</comment>
<dbReference type="PROSITE" id="PS00885">
    <property type="entry name" value="EPSP_SYNTHASE_2"/>
    <property type="match status" value="1"/>
</dbReference>
<feature type="binding site" evidence="7">
    <location>
        <position position="405"/>
    </location>
    <ligand>
        <name>phosphoenolpyruvate</name>
        <dbReference type="ChEBI" id="CHEBI:58702"/>
    </ligand>
</feature>
<accession>A0A1I4E6Z5</accession>
<dbReference type="PANTHER" id="PTHR21090:SF5">
    <property type="entry name" value="PENTAFUNCTIONAL AROM POLYPEPTIDE"/>
    <property type="match status" value="1"/>
</dbReference>
<dbReference type="STRING" id="1884381.SAMN05518846_12825"/>
<feature type="active site" description="Proton acceptor" evidence="7">
    <location>
        <position position="333"/>
    </location>
</feature>
<dbReference type="CDD" id="cd01556">
    <property type="entry name" value="EPSP_synthase"/>
    <property type="match status" value="1"/>
</dbReference>
<dbReference type="InterPro" id="IPR006264">
    <property type="entry name" value="EPSP_synthase"/>
</dbReference>
<comment type="similarity">
    <text evidence="2 7">Belongs to the EPSP synthase family.</text>
</comment>
<dbReference type="NCBIfam" id="TIGR01356">
    <property type="entry name" value="aroA"/>
    <property type="match status" value="1"/>
</dbReference>
<comment type="pathway">
    <text evidence="1 7">Metabolic intermediate biosynthesis; chorismate biosynthesis; chorismate from D-erythrose 4-phosphate and phosphoenolpyruvate: step 6/7.</text>
</comment>
<dbReference type="PANTHER" id="PTHR21090">
    <property type="entry name" value="AROM/DEHYDROQUINATE SYNTHASE"/>
    <property type="match status" value="1"/>
</dbReference>
<feature type="binding site" evidence="7">
    <location>
        <position position="43"/>
    </location>
    <ligand>
        <name>3-phosphoshikimate</name>
        <dbReference type="ChEBI" id="CHEBI:145989"/>
    </ligand>
</feature>
<evidence type="ECO:0000313" key="10">
    <source>
        <dbReference type="Proteomes" id="UP000198915"/>
    </source>
</evidence>
<evidence type="ECO:0000256" key="4">
    <source>
        <dbReference type="ARBA" id="ARBA00022679"/>
    </source>
</evidence>
<dbReference type="GO" id="GO:0005737">
    <property type="term" value="C:cytoplasm"/>
    <property type="evidence" value="ECO:0007669"/>
    <property type="project" value="UniProtKB-SubCell"/>
</dbReference>
<comment type="catalytic activity">
    <reaction evidence="6">
        <text>3-phosphoshikimate + phosphoenolpyruvate = 5-O-(1-carboxyvinyl)-3-phosphoshikimate + phosphate</text>
        <dbReference type="Rhea" id="RHEA:21256"/>
        <dbReference type="ChEBI" id="CHEBI:43474"/>
        <dbReference type="ChEBI" id="CHEBI:57701"/>
        <dbReference type="ChEBI" id="CHEBI:58702"/>
        <dbReference type="ChEBI" id="CHEBI:145989"/>
        <dbReference type="EC" id="2.5.1.19"/>
    </reaction>
    <physiologicalReaction direction="left-to-right" evidence="6">
        <dbReference type="Rhea" id="RHEA:21257"/>
    </physiologicalReaction>
</comment>
<proteinExistence type="inferred from homology"/>
<dbReference type="EMBL" id="FORT01000028">
    <property type="protein sequence ID" value="SFL00116.1"/>
    <property type="molecule type" value="Genomic_DNA"/>
</dbReference>
<feature type="binding site" evidence="7">
    <location>
        <position position="360"/>
    </location>
    <ligand>
        <name>3-phosphoshikimate</name>
        <dbReference type="ChEBI" id="CHEBI:145989"/>
    </ligand>
</feature>
<dbReference type="AlphaFoldDB" id="A0A1I4E6Z5"/>
<protein>
    <recommendedName>
        <fullName evidence="7">3-phosphoshikimate 1-carboxyvinyltransferase</fullName>
        <ecNumber evidence="7">2.5.1.19</ecNumber>
    </recommendedName>
    <alternativeName>
        <fullName evidence="7">5-enolpyruvylshikimate-3-phosphate synthase</fullName>
        <shortName evidence="7">EPSP synthase</shortName>
        <shortName evidence="7">EPSPS</shortName>
    </alternativeName>
</protein>
<reference evidence="10" key="1">
    <citation type="submission" date="2016-10" db="EMBL/GenBank/DDBJ databases">
        <authorList>
            <person name="Varghese N."/>
            <person name="Submissions S."/>
        </authorList>
    </citation>
    <scope>NUCLEOTIDE SEQUENCE [LARGE SCALE GENOMIC DNA]</scope>
    <source>
        <strain evidence="10">OK042</strain>
    </source>
</reference>
<feature type="binding site" evidence="7">
    <location>
        <position position="190"/>
    </location>
    <ligand>
        <name>phosphoenolpyruvate</name>
        <dbReference type="ChEBI" id="CHEBI:58702"/>
    </ligand>
</feature>
<keyword evidence="10" id="KW-1185">Reference proteome</keyword>
<comment type="subunit">
    <text evidence="7">Monomer.</text>
</comment>
<dbReference type="InterPro" id="IPR013792">
    <property type="entry name" value="RNA3'P_cycl/enolpyr_Trfase_a/b"/>
</dbReference>
<dbReference type="PIRSF" id="PIRSF000505">
    <property type="entry name" value="EPSPS"/>
    <property type="match status" value="1"/>
</dbReference>
<sequence>MNSFLPDFEARSEWASLHDVKVAEVSPSLEPICIEMRVPGSKSFTNRAMIVGALANGTSKFFGILRSDDSYWCIDTLRKLGVDITVDDDVVEIKGVNTSWPVKDAKLYIGAAGTTARFLPGALAVSSSGRWIIQGSKRMNERPMSSLIEALRNIGADIRCLNEEGYLPIEITGNGISGGVVNMSGSTSSQFISGVLLASTYAKEPVTIQIVDHIVQQSYVKITINLMRQFGVKVEHDEDLKRITVYPGEYIGREMQLEADASTSGYFFGLAAITNGKVRITNLSYDTFQPDIKLVDVLEKMGCRVERGNGYIELQGTPHLKGGFDISMKEMSDQTLTLAAIAPFADGPIAIHDVAHIRKHESDRIHVICESLKQMGIQVEEREDGLTVYPGHPKATVLNSYDDHRVAMSLAMIGARVPGIRITDPGSVSKTCPTFFEELKKLGLQVKLEK</sequence>
<dbReference type="SUPFAM" id="SSF55205">
    <property type="entry name" value="EPT/RTPC-like"/>
    <property type="match status" value="1"/>
</dbReference>
<dbReference type="InterPro" id="IPR001986">
    <property type="entry name" value="Enolpyruvate_Tfrase_dom"/>
</dbReference>
<dbReference type="UniPathway" id="UPA00053">
    <property type="reaction ID" value="UER00089"/>
</dbReference>
<dbReference type="InterPro" id="IPR036968">
    <property type="entry name" value="Enolpyruvate_Tfrase_sf"/>
</dbReference>
<evidence type="ECO:0000256" key="1">
    <source>
        <dbReference type="ARBA" id="ARBA00004811"/>
    </source>
</evidence>
<evidence type="ECO:0000313" key="9">
    <source>
        <dbReference type="EMBL" id="SFL00116.1"/>
    </source>
</evidence>
<feature type="binding site" evidence="7">
    <location>
        <position position="47"/>
    </location>
    <ligand>
        <name>3-phosphoshikimate</name>
        <dbReference type="ChEBI" id="CHEBI:145989"/>
    </ligand>
</feature>
<comment type="function">
    <text evidence="7">Catalyzes the transfer of the enolpyruvyl moiety of phosphoenolpyruvate (PEP) to the 5-hydroxyl of shikimate-3-phosphate (S3P) to produce enolpyruvyl shikimate-3-phosphate and inorganic phosphate.</text>
</comment>
<keyword evidence="4 7" id="KW-0808">Transferase</keyword>
<dbReference type="GO" id="GO:0009423">
    <property type="term" value="P:chorismate biosynthetic process"/>
    <property type="evidence" value="ECO:0007669"/>
    <property type="project" value="UniProtKB-UniRule"/>
</dbReference>
<keyword evidence="5 7" id="KW-0057">Aromatic amino acid biosynthesis</keyword>
<evidence type="ECO:0000256" key="7">
    <source>
        <dbReference type="HAMAP-Rule" id="MF_00210"/>
    </source>
</evidence>
<organism evidence="9 10">
    <name type="scientific">Brevibacillus centrosporus</name>
    <dbReference type="NCBI Taxonomy" id="54910"/>
    <lineage>
        <taxon>Bacteria</taxon>
        <taxon>Bacillati</taxon>
        <taxon>Bacillota</taxon>
        <taxon>Bacilli</taxon>
        <taxon>Bacillales</taxon>
        <taxon>Paenibacillaceae</taxon>
        <taxon>Brevibacillus</taxon>
    </lineage>
</organism>
<name>A0A1I4E6Z5_9BACL</name>
<dbReference type="GO" id="GO:0008652">
    <property type="term" value="P:amino acid biosynthetic process"/>
    <property type="evidence" value="ECO:0007669"/>
    <property type="project" value="UniProtKB-KW"/>
</dbReference>
<keyword evidence="7" id="KW-0963">Cytoplasm</keyword>
<dbReference type="InterPro" id="IPR023193">
    <property type="entry name" value="EPSP_synthase_CS"/>
</dbReference>
<feature type="binding site" evidence="7">
    <location>
        <position position="188"/>
    </location>
    <ligand>
        <name>3-phosphoshikimate</name>
        <dbReference type="ChEBI" id="CHEBI:145989"/>
    </ligand>
</feature>
<feature type="domain" description="Enolpyruvate transferase" evidence="8">
    <location>
        <begin position="35"/>
        <end position="439"/>
    </location>
</feature>
<evidence type="ECO:0000256" key="5">
    <source>
        <dbReference type="ARBA" id="ARBA00023141"/>
    </source>
</evidence>
<dbReference type="RefSeq" id="WP_258957971.1">
    <property type="nucleotide sequence ID" value="NZ_FORT01000028.1"/>
</dbReference>
<feature type="binding site" evidence="7">
    <location>
        <position position="364"/>
    </location>
    <ligand>
        <name>phosphoenolpyruvate</name>
        <dbReference type="ChEBI" id="CHEBI:58702"/>
    </ligand>
</feature>
<dbReference type="Proteomes" id="UP000198915">
    <property type="component" value="Unassembled WGS sequence"/>
</dbReference>
<dbReference type="Gene3D" id="3.65.10.10">
    <property type="entry name" value="Enolpyruvate transferase domain"/>
    <property type="match status" value="2"/>
</dbReference>
<keyword evidence="3 7" id="KW-0028">Amino-acid biosynthesis</keyword>
<gene>
    <name evidence="7" type="primary">aroA</name>
    <name evidence="9" type="ORF">SAMN05518846_12825</name>
</gene>